<gene>
    <name evidence="1" type="ORF">HRQ87_11015</name>
</gene>
<evidence type="ECO:0000313" key="1">
    <source>
        <dbReference type="EMBL" id="NSX55332.1"/>
    </source>
</evidence>
<sequence length="79" mass="8673">MATIQEMAAQLAEECVAVQDEIGDSSLFVKLADIIGASSQTLEEEFLGAVRTQLAFNKGRMYLADKLEEHQKTNPLDAE</sequence>
<name>A0ABX2IR13_9RHOB</name>
<comment type="caution">
    <text evidence="1">The sequence shown here is derived from an EMBL/GenBank/DDBJ whole genome shotgun (WGS) entry which is preliminary data.</text>
</comment>
<accession>A0ABX2IR13</accession>
<keyword evidence="2" id="KW-1185">Reference proteome</keyword>
<proteinExistence type="predicted"/>
<dbReference type="EMBL" id="JABUFE010000006">
    <property type="protein sequence ID" value="NSX55332.1"/>
    <property type="molecule type" value="Genomic_DNA"/>
</dbReference>
<evidence type="ECO:0000313" key="2">
    <source>
        <dbReference type="Proteomes" id="UP000777935"/>
    </source>
</evidence>
<organism evidence="1 2">
    <name type="scientific">Parasulfitobacter algicola</name>
    <dbReference type="NCBI Taxonomy" id="2614809"/>
    <lineage>
        <taxon>Bacteria</taxon>
        <taxon>Pseudomonadati</taxon>
        <taxon>Pseudomonadota</taxon>
        <taxon>Alphaproteobacteria</taxon>
        <taxon>Rhodobacterales</taxon>
        <taxon>Roseobacteraceae</taxon>
        <taxon>Parasulfitobacter</taxon>
    </lineage>
</organism>
<dbReference type="Proteomes" id="UP000777935">
    <property type="component" value="Unassembled WGS sequence"/>
</dbReference>
<protein>
    <submittedName>
        <fullName evidence="1">Uncharacterized protein</fullName>
    </submittedName>
</protein>
<reference evidence="1 2" key="1">
    <citation type="submission" date="2020-06" db="EMBL/GenBank/DDBJ databases">
        <title>Sulfitobacter algicola sp. nov., isolated from green algae.</title>
        <authorList>
            <person name="Wang C."/>
        </authorList>
    </citation>
    <scope>NUCLEOTIDE SEQUENCE [LARGE SCALE GENOMIC DNA]</scope>
    <source>
        <strain evidence="1 2">1151</strain>
    </source>
</reference>
<dbReference type="RefSeq" id="WP_174138267.1">
    <property type="nucleotide sequence ID" value="NZ_JABUFE010000006.1"/>
</dbReference>